<evidence type="ECO:0000313" key="6">
    <source>
        <dbReference type="Proteomes" id="UP000199459"/>
    </source>
</evidence>
<feature type="signal peptide" evidence="3">
    <location>
        <begin position="1"/>
        <end position="19"/>
    </location>
</feature>
<evidence type="ECO:0000313" key="5">
    <source>
        <dbReference type="EMBL" id="SEN06368.1"/>
    </source>
</evidence>
<name>A0A1H8DIM1_9PROT</name>
<dbReference type="Proteomes" id="UP000199459">
    <property type="component" value="Unassembled WGS sequence"/>
</dbReference>
<sequence length="156" mass="18037">MRYLIFVVWMLFFSLPVSAQLFKWVDEQGKTQYSDQPPPSANVQNEQQLKIQASPTPVSAASTMSDTETDKTDELAEQRLEYDKRRQERFKKEAQRKTEAAENQKKCVDAQSRLRVFSESPRLRIPDGKGGLVYADDNLRQQKIDEANESIKTFCK</sequence>
<evidence type="ECO:0000259" key="4">
    <source>
        <dbReference type="Pfam" id="PF13511"/>
    </source>
</evidence>
<organism evidence="5 6">
    <name type="scientific">Nitrosomonas marina</name>
    <dbReference type="NCBI Taxonomy" id="917"/>
    <lineage>
        <taxon>Bacteria</taxon>
        <taxon>Pseudomonadati</taxon>
        <taxon>Pseudomonadota</taxon>
        <taxon>Betaproteobacteria</taxon>
        <taxon>Nitrosomonadales</taxon>
        <taxon>Nitrosomonadaceae</taxon>
        <taxon>Nitrosomonas</taxon>
    </lineage>
</organism>
<dbReference type="InterPro" id="IPR025392">
    <property type="entry name" value="DUF4124"/>
</dbReference>
<accession>A0A1H8DIM1</accession>
<protein>
    <recommendedName>
        <fullName evidence="4">DUF4124 domain-containing protein</fullName>
    </recommendedName>
</protein>
<dbReference type="Pfam" id="PF13511">
    <property type="entry name" value="DUF4124"/>
    <property type="match status" value="1"/>
</dbReference>
<dbReference type="RefSeq" id="WP_090629786.1">
    <property type="nucleotide sequence ID" value="NZ_FOCP01000007.1"/>
</dbReference>
<dbReference type="OrthoDB" id="8794394at2"/>
<evidence type="ECO:0000256" key="1">
    <source>
        <dbReference type="SAM" id="Coils"/>
    </source>
</evidence>
<feature type="region of interest" description="Disordered" evidence="2">
    <location>
        <begin position="52"/>
        <end position="74"/>
    </location>
</feature>
<evidence type="ECO:0000256" key="2">
    <source>
        <dbReference type="SAM" id="MobiDB-lite"/>
    </source>
</evidence>
<feature type="chain" id="PRO_5011457428" description="DUF4124 domain-containing protein" evidence="3">
    <location>
        <begin position="20"/>
        <end position="156"/>
    </location>
</feature>
<dbReference type="AlphaFoldDB" id="A0A1H8DIM1"/>
<keyword evidence="1" id="KW-0175">Coiled coil</keyword>
<dbReference type="STRING" id="917.SAMN05216326_10144"/>
<evidence type="ECO:0000256" key="3">
    <source>
        <dbReference type="SAM" id="SignalP"/>
    </source>
</evidence>
<feature type="compositionally biased region" description="Polar residues" evidence="2">
    <location>
        <begin position="52"/>
        <end position="66"/>
    </location>
</feature>
<feature type="coiled-coil region" evidence="1">
    <location>
        <begin position="84"/>
        <end position="111"/>
    </location>
</feature>
<proteinExistence type="predicted"/>
<gene>
    <name evidence="5" type="ORF">SAMN05216325_1074</name>
</gene>
<feature type="domain" description="DUF4124" evidence="4">
    <location>
        <begin position="10"/>
        <end position="62"/>
    </location>
</feature>
<keyword evidence="3" id="KW-0732">Signal</keyword>
<reference evidence="5 6" key="1">
    <citation type="submission" date="2016-10" db="EMBL/GenBank/DDBJ databases">
        <authorList>
            <person name="de Groot N.N."/>
        </authorList>
    </citation>
    <scope>NUCLEOTIDE SEQUENCE [LARGE SCALE GENOMIC DNA]</scope>
    <source>
        <strain evidence="5 6">Nm22</strain>
    </source>
</reference>
<dbReference type="EMBL" id="FOCP01000007">
    <property type="protein sequence ID" value="SEN06368.1"/>
    <property type="molecule type" value="Genomic_DNA"/>
</dbReference>